<evidence type="ECO:0000256" key="2">
    <source>
        <dbReference type="SAM" id="Phobius"/>
    </source>
</evidence>
<gene>
    <name evidence="3" type="ORF">V9T40_014355</name>
</gene>
<dbReference type="AlphaFoldDB" id="A0AAN9TG79"/>
<accession>A0AAN9TG79</accession>
<keyword evidence="2" id="KW-1133">Transmembrane helix</keyword>
<evidence type="ECO:0000256" key="1">
    <source>
        <dbReference type="SAM" id="MobiDB-lite"/>
    </source>
</evidence>
<feature type="transmembrane region" description="Helical" evidence="2">
    <location>
        <begin position="20"/>
        <end position="42"/>
    </location>
</feature>
<protein>
    <submittedName>
        <fullName evidence="3">Uncharacterized protein</fullName>
    </submittedName>
</protein>
<sequence>MFYEIKEKRVQTGSHAKWWLTAAFSAVVVTATFIAFVFWLGIAVRQPEPNFPERYPAAPPPPTREFQQYKTPKPLSLTTPRVEYPTAEILKTTIKNKKGRIEMVEVNGAVGAPDEKASTSKITLEQLTSTSSTTQEPALVHIGLEDAASYDEDLSPDAQLRSKISKLVAAQQKRLSEGISPLEESAVSNGENSVKKKSEAVLPGWYDPSLQSQPSLLSEEVKTTDPPNQLRQDSVYELPDFSQIKPDLSAFNTKTIPAFTYLKEPLPQFEDLTDPSADISDEEDTNDDTYYYQQQQNLDVQQSTPHRTQYHRKEAADNTLMSFLQKRLSTIQEWLLYGGKKNRTVDILDLVKALNNSFQTKNVGLFINKLKDLYTSFNSSDIQNMPVSNLLYPTSPSVLNNSTSLVSFGLLAIDLFLLHNVQQIVWNEEAKIGEEMLKDPDVVALNALFMSPDRIQQLKQTNSRIFTDREKKGIVHDLIEFINGGLRAVLNLSKAYKSSTSKSNARSTSSGSTLDCIWTLYCRNLDKTAKLHGPYGFLAKMNRYVIYSLFNIYLI</sequence>
<dbReference type="EMBL" id="JBBCAQ010000038">
    <property type="protein sequence ID" value="KAK7571883.1"/>
    <property type="molecule type" value="Genomic_DNA"/>
</dbReference>
<reference evidence="3 4" key="1">
    <citation type="submission" date="2024-03" db="EMBL/GenBank/DDBJ databases">
        <title>Adaptation during the transition from Ophiocordyceps entomopathogen to insect associate is accompanied by gene loss and intensified selection.</title>
        <authorList>
            <person name="Ward C.M."/>
            <person name="Onetto C.A."/>
            <person name="Borneman A.R."/>
        </authorList>
    </citation>
    <scope>NUCLEOTIDE SEQUENCE [LARGE SCALE GENOMIC DNA]</scope>
    <source>
        <strain evidence="3">AWRI1</strain>
        <tissue evidence="3">Single Adult Female</tissue>
    </source>
</reference>
<comment type="caution">
    <text evidence="3">The sequence shown here is derived from an EMBL/GenBank/DDBJ whole genome shotgun (WGS) entry which is preliminary data.</text>
</comment>
<evidence type="ECO:0000313" key="3">
    <source>
        <dbReference type="EMBL" id="KAK7571883.1"/>
    </source>
</evidence>
<evidence type="ECO:0000313" key="4">
    <source>
        <dbReference type="Proteomes" id="UP001367676"/>
    </source>
</evidence>
<dbReference type="Proteomes" id="UP001367676">
    <property type="component" value="Unassembled WGS sequence"/>
</dbReference>
<proteinExistence type="predicted"/>
<name>A0AAN9TG79_9HEMI</name>
<feature type="region of interest" description="Disordered" evidence="1">
    <location>
        <begin position="213"/>
        <end position="232"/>
    </location>
</feature>
<organism evidence="3 4">
    <name type="scientific">Parthenolecanium corni</name>
    <dbReference type="NCBI Taxonomy" id="536013"/>
    <lineage>
        <taxon>Eukaryota</taxon>
        <taxon>Metazoa</taxon>
        <taxon>Ecdysozoa</taxon>
        <taxon>Arthropoda</taxon>
        <taxon>Hexapoda</taxon>
        <taxon>Insecta</taxon>
        <taxon>Pterygota</taxon>
        <taxon>Neoptera</taxon>
        <taxon>Paraneoptera</taxon>
        <taxon>Hemiptera</taxon>
        <taxon>Sternorrhyncha</taxon>
        <taxon>Coccoidea</taxon>
        <taxon>Coccidae</taxon>
        <taxon>Parthenolecanium</taxon>
    </lineage>
</organism>
<keyword evidence="4" id="KW-1185">Reference proteome</keyword>
<keyword evidence="2" id="KW-0472">Membrane</keyword>
<keyword evidence="2" id="KW-0812">Transmembrane</keyword>